<accession>A0A6J1FVZ2</accession>
<dbReference type="RefSeq" id="XP_022942923.1">
    <property type="nucleotide sequence ID" value="XM_023087155.1"/>
</dbReference>
<dbReference type="Gene3D" id="3.30.559.10">
    <property type="entry name" value="Chloramphenicol acetyltransferase-like domain"/>
    <property type="match status" value="2"/>
</dbReference>
<protein>
    <submittedName>
        <fullName evidence="3">Fatty alcohol:caffeoyl-CoA acyltransferase-like</fullName>
    </submittedName>
</protein>
<dbReference type="Pfam" id="PF02458">
    <property type="entry name" value="Transferase"/>
    <property type="match status" value="1"/>
</dbReference>
<dbReference type="PANTHER" id="PTHR31147">
    <property type="entry name" value="ACYL TRANSFERASE 4"/>
    <property type="match status" value="1"/>
</dbReference>
<name>A0A6J1FVZ2_CUCMO</name>
<dbReference type="KEGG" id="cmos:111447808"/>
<reference evidence="3" key="1">
    <citation type="submission" date="2025-08" db="UniProtKB">
        <authorList>
            <consortium name="RefSeq"/>
        </authorList>
    </citation>
    <scope>IDENTIFICATION</scope>
    <source>
        <tissue evidence="3">Young leaves</tissue>
    </source>
</reference>
<evidence type="ECO:0000256" key="1">
    <source>
        <dbReference type="ARBA" id="ARBA00009861"/>
    </source>
</evidence>
<dbReference type="GeneID" id="111447808"/>
<dbReference type="AlphaFoldDB" id="A0A6J1FVZ2"/>
<dbReference type="InterPro" id="IPR023213">
    <property type="entry name" value="CAT-like_dom_sf"/>
</dbReference>
<keyword evidence="2" id="KW-1185">Reference proteome</keyword>
<comment type="similarity">
    <text evidence="1">Belongs to the plant acyltransferase family.</text>
</comment>
<evidence type="ECO:0000313" key="3">
    <source>
        <dbReference type="RefSeq" id="XP_022942923.1"/>
    </source>
</evidence>
<organism evidence="2 3">
    <name type="scientific">Cucurbita moschata</name>
    <name type="common">Winter crookneck squash</name>
    <name type="synonym">Cucurbita pepo var. moschata</name>
    <dbReference type="NCBI Taxonomy" id="3662"/>
    <lineage>
        <taxon>Eukaryota</taxon>
        <taxon>Viridiplantae</taxon>
        <taxon>Streptophyta</taxon>
        <taxon>Embryophyta</taxon>
        <taxon>Tracheophyta</taxon>
        <taxon>Spermatophyta</taxon>
        <taxon>Magnoliopsida</taxon>
        <taxon>eudicotyledons</taxon>
        <taxon>Gunneridae</taxon>
        <taxon>Pentapetalae</taxon>
        <taxon>rosids</taxon>
        <taxon>fabids</taxon>
        <taxon>Cucurbitales</taxon>
        <taxon>Cucurbitaceae</taxon>
        <taxon>Cucurbiteae</taxon>
        <taxon>Cucurbita</taxon>
    </lineage>
</organism>
<dbReference type="Proteomes" id="UP000504609">
    <property type="component" value="Unplaced"/>
</dbReference>
<evidence type="ECO:0000313" key="2">
    <source>
        <dbReference type="Proteomes" id="UP000504609"/>
    </source>
</evidence>
<sequence length="441" mass="48331">MAASNSVEVKHVHVITPADPPPPCLLPLSAIDSQLMLRFPNEYLLIYTPSPALERSTISSSFRAALSQVLVSYFPLSGRVRERPDASGLEVVCRSQGALFLEAVSDCYSAEDFDRPPPSIGKWRGFLTFPEEDALDGSPPLVVQLTWLKDGAAAVGVGLSHSLCDGIGSAEFLNSFADFAAGRLRAASELKPPPVWDRHLLNPQPQFCHRRYSSPPPVFQRVPDLCRFMSLFTDEPLVPTAVTFGKTHITSLKSLAHSTRRPGVPAFTAFEVLAAHIWRSWARSLKLPPNQTLKLLFSINVRKRIKPNLPSGYYGNAFVLGCAQTTAGELAEKKLDHAASLVREAKERVGDEHVRHVAETLSESRACPDLIGVLILTQWSRLGLEKVDFGMGRPVHVGPICGDRHCFLLPVNNQTDAVKTILAVPTSAVDKYESMVRNVAT</sequence>
<proteinExistence type="inferred from homology"/>
<dbReference type="PANTHER" id="PTHR31147:SF33">
    <property type="entry name" value="N-HYDROXYCINNAMOYL_BENZOYLTRANSFERASE, PUTATIVE-RELATED"/>
    <property type="match status" value="1"/>
</dbReference>
<dbReference type="InterPro" id="IPR050898">
    <property type="entry name" value="Plant_acyltransferase"/>
</dbReference>
<gene>
    <name evidence="3" type="primary">LOC111447808</name>
</gene>